<dbReference type="KEGG" id="soe:110779123"/>
<evidence type="ECO:0000313" key="1">
    <source>
        <dbReference type="Proteomes" id="UP000813463"/>
    </source>
</evidence>
<protein>
    <submittedName>
        <fullName evidence="2">Acetyl-CoA carboxylase 1-like</fullName>
    </submittedName>
</protein>
<accession>A0A9R0HYU7</accession>
<dbReference type="GeneID" id="110779123"/>
<reference evidence="2" key="2">
    <citation type="submission" date="2025-08" db="UniProtKB">
        <authorList>
            <consortium name="RefSeq"/>
        </authorList>
    </citation>
    <scope>IDENTIFICATION</scope>
    <source>
        <tissue evidence="2">Leaf</tissue>
    </source>
</reference>
<dbReference type="AlphaFoldDB" id="A0A9R0HYU7"/>
<name>A0A9R0HYU7_SPIOL</name>
<evidence type="ECO:0000313" key="2">
    <source>
        <dbReference type="RefSeq" id="XP_021839343.1"/>
    </source>
</evidence>
<organism evidence="1 2">
    <name type="scientific">Spinacia oleracea</name>
    <name type="common">Spinach</name>
    <dbReference type="NCBI Taxonomy" id="3562"/>
    <lineage>
        <taxon>Eukaryota</taxon>
        <taxon>Viridiplantae</taxon>
        <taxon>Streptophyta</taxon>
        <taxon>Embryophyta</taxon>
        <taxon>Tracheophyta</taxon>
        <taxon>Spermatophyta</taxon>
        <taxon>Magnoliopsida</taxon>
        <taxon>eudicotyledons</taxon>
        <taxon>Gunneridae</taxon>
        <taxon>Pentapetalae</taxon>
        <taxon>Caryophyllales</taxon>
        <taxon>Chenopodiaceae</taxon>
        <taxon>Chenopodioideae</taxon>
        <taxon>Anserineae</taxon>
        <taxon>Spinacia</taxon>
    </lineage>
</organism>
<reference evidence="1" key="1">
    <citation type="journal article" date="2021" name="Nat. Commun.">
        <title>Genomic analyses provide insights into spinach domestication and the genetic basis of agronomic traits.</title>
        <authorList>
            <person name="Cai X."/>
            <person name="Sun X."/>
            <person name="Xu C."/>
            <person name="Sun H."/>
            <person name="Wang X."/>
            <person name="Ge C."/>
            <person name="Zhang Z."/>
            <person name="Wang Q."/>
            <person name="Fei Z."/>
            <person name="Jiao C."/>
            <person name="Wang Q."/>
        </authorList>
    </citation>
    <scope>NUCLEOTIDE SEQUENCE [LARGE SCALE GENOMIC DNA]</scope>
    <source>
        <strain evidence="1">cv. Varoflay</strain>
    </source>
</reference>
<dbReference type="Proteomes" id="UP000813463">
    <property type="component" value="Chromosome 6"/>
</dbReference>
<gene>
    <name evidence="2" type="primary">LOC110779123</name>
</gene>
<sequence>MEESLIKTARNAVGEGLTHKLICYGNGLVEGQSCYYEKKLTELRVQKVLNQLSNIGNSSSDLRALPHGLASLIEKEELASSFQIVTDNHGLVEEVQPGYFPTRRDVKP</sequence>
<proteinExistence type="predicted"/>
<dbReference type="RefSeq" id="XP_021839343.1">
    <property type="nucleotide sequence ID" value="XM_021983651.1"/>
</dbReference>
<keyword evidence="1" id="KW-1185">Reference proteome</keyword>